<dbReference type="EC" id="2.1.1.113" evidence="2"/>
<evidence type="ECO:0000256" key="7">
    <source>
        <dbReference type="ARBA" id="ARBA00023125"/>
    </source>
</evidence>
<dbReference type="GO" id="GO:0008170">
    <property type="term" value="F:N-methyltransferase activity"/>
    <property type="evidence" value="ECO:0007669"/>
    <property type="project" value="InterPro"/>
</dbReference>
<keyword evidence="4" id="KW-0808">Transferase</keyword>
<keyword evidence="7" id="KW-0238">DNA-binding</keyword>
<accession>A0A382AXR1</accession>
<dbReference type="PROSITE" id="PS00093">
    <property type="entry name" value="N4_MTASE"/>
    <property type="match status" value="1"/>
</dbReference>
<evidence type="ECO:0000256" key="1">
    <source>
        <dbReference type="ARBA" id="ARBA00010203"/>
    </source>
</evidence>
<dbReference type="GO" id="GO:0032259">
    <property type="term" value="P:methylation"/>
    <property type="evidence" value="ECO:0007669"/>
    <property type="project" value="UniProtKB-KW"/>
</dbReference>
<dbReference type="GO" id="GO:0003677">
    <property type="term" value="F:DNA binding"/>
    <property type="evidence" value="ECO:0007669"/>
    <property type="project" value="UniProtKB-KW"/>
</dbReference>
<feature type="domain" description="DNA methylase N-4/N-6" evidence="9">
    <location>
        <begin position="1"/>
        <end position="246"/>
    </location>
</feature>
<dbReference type="Pfam" id="PF01555">
    <property type="entry name" value="N6_N4_Mtase"/>
    <property type="match status" value="2"/>
</dbReference>
<keyword evidence="6" id="KW-0680">Restriction system</keyword>
<organism evidence="10">
    <name type="scientific">marine metagenome</name>
    <dbReference type="NCBI Taxonomy" id="408172"/>
    <lineage>
        <taxon>unclassified sequences</taxon>
        <taxon>metagenomes</taxon>
        <taxon>ecological metagenomes</taxon>
    </lineage>
</organism>
<feature type="non-terminal residue" evidence="10">
    <location>
        <position position="1"/>
    </location>
</feature>
<dbReference type="InterPro" id="IPR001091">
    <property type="entry name" value="RM_Methyltransferase"/>
</dbReference>
<dbReference type="PRINTS" id="PR00508">
    <property type="entry name" value="S21N4MTFRASE"/>
</dbReference>
<gene>
    <name evidence="10" type="ORF">METZ01_LOCUS159028</name>
</gene>
<sequence length="359" mass="39837">VVTSPPYYGLRDYQVDGQIGLESTIDEYVDTMVKVFSEVSRVLKPTGTVWLNLGDSYNGSGKGAWDKTDVQKEVYVPPKGTPVTRVKGLKPKDLCGIPWRVAFALQADGWYLRQEIIWSKPNPMPESVKDRCTKAHESIFLLAHPESKGKYYYDADAVREKSETQWNSTQFVTEKRVQRDIGKGFGNLNQGNSAHPDLERSDRNKRSVWSISLKPYSQAHFATFPPELPRTCILAGTSEKGVCPDCGLGWIRVVETHKPPLRQVKISGPVSGHGLLGGKRWDEPIQRNTTGWQPQCDCGSDPVPPTVLDPFAGAGTTLMVANQLQRHAIGVELNPDYQKLGQDRIYDDAPLFNGIGGLA</sequence>
<keyword evidence="3" id="KW-0489">Methyltransferase</keyword>
<evidence type="ECO:0000259" key="9">
    <source>
        <dbReference type="Pfam" id="PF01555"/>
    </source>
</evidence>
<dbReference type="InterPro" id="IPR017985">
    <property type="entry name" value="MeTrfase_CN4_CS"/>
</dbReference>
<dbReference type="EMBL" id="UINC01027249">
    <property type="protein sequence ID" value="SVB06174.1"/>
    <property type="molecule type" value="Genomic_DNA"/>
</dbReference>
<evidence type="ECO:0000256" key="6">
    <source>
        <dbReference type="ARBA" id="ARBA00022747"/>
    </source>
</evidence>
<dbReference type="GO" id="GO:0009307">
    <property type="term" value="P:DNA restriction-modification system"/>
    <property type="evidence" value="ECO:0007669"/>
    <property type="project" value="UniProtKB-KW"/>
</dbReference>
<dbReference type="InterPro" id="IPR002941">
    <property type="entry name" value="DNA_methylase_N4/N6"/>
</dbReference>
<feature type="domain" description="DNA methylase N-4/N-6" evidence="9">
    <location>
        <begin position="306"/>
        <end position="340"/>
    </location>
</feature>
<dbReference type="InterPro" id="IPR029063">
    <property type="entry name" value="SAM-dependent_MTases_sf"/>
</dbReference>
<evidence type="ECO:0000256" key="5">
    <source>
        <dbReference type="ARBA" id="ARBA00022691"/>
    </source>
</evidence>
<dbReference type="Gene3D" id="3.40.50.150">
    <property type="entry name" value="Vaccinia Virus protein VP39"/>
    <property type="match status" value="2"/>
</dbReference>
<dbReference type="GO" id="GO:0015667">
    <property type="term" value="F:site-specific DNA-methyltransferase (cytosine-N4-specific) activity"/>
    <property type="evidence" value="ECO:0007669"/>
    <property type="project" value="UniProtKB-EC"/>
</dbReference>
<dbReference type="SUPFAM" id="SSF53335">
    <property type="entry name" value="S-adenosyl-L-methionine-dependent methyltransferases"/>
    <property type="match status" value="2"/>
</dbReference>
<evidence type="ECO:0000256" key="3">
    <source>
        <dbReference type="ARBA" id="ARBA00022603"/>
    </source>
</evidence>
<evidence type="ECO:0000313" key="10">
    <source>
        <dbReference type="EMBL" id="SVB06174.1"/>
    </source>
</evidence>
<comment type="similarity">
    <text evidence="1">Belongs to the N(4)/N(6)-methyltransferase family. N(4) subfamily.</text>
</comment>
<keyword evidence="5" id="KW-0949">S-adenosyl-L-methionine</keyword>
<reference evidence="10" key="1">
    <citation type="submission" date="2018-05" db="EMBL/GenBank/DDBJ databases">
        <authorList>
            <person name="Lanie J.A."/>
            <person name="Ng W.-L."/>
            <person name="Kazmierczak K.M."/>
            <person name="Andrzejewski T.M."/>
            <person name="Davidsen T.M."/>
            <person name="Wayne K.J."/>
            <person name="Tettelin H."/>
            <person name="Glass J.I."/>
            <person name="Rusch D."/>
            <person name="Podicherti R."/>
            <person name="Tsui H.-C.T."/>
            <person name="Winkler M.E."/>
        </authorList>
    </citation>
    <scope>NUCLEOTIDE SEQUENCE</scope>
</reference>
<evidence type="ECO:0000256" key="2">
    <source>
        <dbReference type="ARBA" id="ARBA00012185"/>
    </source>
</evidence>
<comment type="catalytic activity">
    <reaction evidence="8">
        <text>a 2'-deoxycytidine in DNA + S-adenosyl-L-methionine = an N(4)-methyl-2'-deoxycytidine in DNA + S-adenosyl-L-homocysteine + H(+)</text>
        <dbReference type="Rhea" id="RHEA:16857"/>
        <dbReference type="Rhea" id="RHEA-COMP:11369"/>
        <dbReference type="Rhea" id="RHEA-COMP:13674"/>
        <dbReference type="ChEBI" id="CHEBI:15378"/>
        <dbReference type="ChEBI" id="CHEBI:57856"/>
        <dbReference type="ChEBI" id="CHEBI:59789"/>
        <dbReference type="ChEBI" id="CHEBI:85452"/>
        <dbReference type="ChEBI" id="CHEBI:137933"/>
        <dbReference type="EC" id="2.1.1.113"/>
    </reaction>
</comment>
<dbReference type="AlphaFoldDB" id="A0A382AXR1"/>
<name>A0A382AXR1_9ZZZZ</name>
<evidence type="ECO:0000256" key="4">
    <source>
        <dbReference type="ARBA" id="ARBA00022679"/>
    </source>
</evidence>
<evidence type="ECO:0000256" key="8">
    <source>
        <dbReference type="ARBA" id="ARBA00049120"/>
    </source>
</evidence>
<proteinExistence type="inferred from homology"/>
<protein>
    <recommendedName>
        <fullName evidence="2">site-specific DNA-methyltransferase (cytosine-N(4)-specific)</fullName>
        <ecNumber evidence="2">2.1.1.113</ecNumber>
    </recommendedName>
</protein>